<proteinExistence type="predicted"/>
<dbReference type="EMBL" id="KE145353">
    <property type="protein sequence ID" value="EPE35850.1"/>
    <property type="molecule type" value="Genomic_DNA"/>
</dbReference>
<protein>
    <submittedName>
        <fullName evidence="1">Uncharacterized protein</fullName>
    </submittedName>
</protein>
<accession>S3DDP8</accession>
<evidence type="ECO:0000313" key="1">
    <source>
        <dbReference type="EMBL" id="EPE35850.1"/>
    </source>
</evidence>
<organism evidence="1 2">
    <name type="scientific">Glarea lozoyensis (strain ATCC 20868 / MF5171)</name>
    <dbReference type="NCBI Taxonomy" id="1116229"/>
    <lineage>
        <taxon>Eukaryota</taxon>
        <taxon>Fungi</taxon>
        <taxon>Dikarya</taxon>
        <taxon>Ascomycota</taxon>
        <taxon>Pezizomycotina</taxon>
        <taxon>Leotiomycetes</taxon>
        <taxon>Helotiales</taxon>
        <taxon>Helotiaceae</taxon>
        <taxon>Glarea</taxon>
    </lineage>
</organism>
<evidence type="ECO:0000313" key="2">
    <source>
        <dbReference type="Proteomes" id="UP000016922"/>
    </source>
</evidence>
<dbReference type="GeneID" id="19464242"/>
<dbReference type="HOGENOM" id="CLU_1578673_0_0_1"/>
<dbReference type="OrthoDB" id="444631at2759"/>
<name>S3DDP8_GLAL2</name>
<reference evidence="1 2" key="1">
    <citation type="journal article" date="2013" name="BMC Genomics">
        <title>Genomics-driven discovery of the pneumocandin biosynthetic gene cluster in the fungus Glarea lozoyensis.</title>
        <authorList>
            <person name="Chen L."/>
            <person name="Yue Q."/>
            <person name="Zhang X."/>
            <person name="Xiang M."/>
            <person name="Wang C."/>
            <person name="Li S."/>
            <person name="Che Y."/>
            <person name="Ortiz-Lopez F.J."/>
            <person name="Bills G.F."/>
            <person name="Liu X."/>
            <person name="An Z."/>
        </authorList>
    </citation>
    <scope>NUCLEOTIDE SEQUENCE [LARGE SCALE GENOMIC DNA]</scope>
    <source>
        <strain evidence="2">ATCC 20868 / MF5171</strain>
    </source>
</reference>
<sequence length="169" mass="18459">MVGACNNKGAGAITLILCTAGHYWSSHPSLHTRAPHHGSLGASNVIETLSEMFVGIICACMPAAAYSARQKDSIWQKLLKATSHIFTLIGSTLQGSKCAMNQTSRSQVTENFPEPDPLKSTDRKYAQYFNLEDIANNTTAKTAISGSFTSFDNETKVIQRQFDVDIERN</sequence>
<dbReference type="Proteomes" id="UP000016922">
    <property type="component" value="Unassembled WGS sequence"/>
</dbReference>
<dbReference type="AlphaFoldDB" id="S3DDP8"/>
<gene>
    <name evidence="1" type="ORF">GLAREA_05188</name>
</gene>
<dbReference type="RefSeq" id="XP_008076668.1">
    <property type="nucleotide sequence ID" value="XM_008078477.1"/>
</dbReference>
<dbReference type="KEGG" id="glz:GLAREA_05188"/>
<keyword evidence="2" id="KW-1185">Reference proteome</keyword>